<keyword evidence="2" id="KW-0723">Serine/threonine-protein kinase</keyword>
<proteinExistence type="predicted"/>
<keyword evidence="7" id="KW-0812">Transmembrane</keyword>
<dbReference type="GO" id="GO:0005524">
    <property type="term" value="F:ATP binding"/>
    <property type="evidence" value="ECO:0007669"/>
    <property type="project" value="UniProtKB-KW"/>
</dbReference>
<sequence length="459" mass="48713">MTLDEGAIIGGYRLGRRLGDRGGATVFEARQQSTGRLDEITVRAPGHDDEFRDRYRCTAERAAAIGHPNLAAVFDAGVYDGRLWIATQHIDGVDAAAMTDRGGVDVTRAARIVAAAARGLGEVHRAGLRHGDVRPSDIRVVERPGAADLVVLTGHGIARAATDPVTFPAPEQRSGGAVDQRADVYALGCTLYSMLTGTSPDPEATVPPPSRANPWVPAALDAVVARATADRPQDRYPDGGALAAALDAAIETRVADPPRPPRRMLWSAAVAVLVLLVAVAVAVWTVTGRGEESAAPATSTDARSPELKAALWGAYAYVADAFPRLLPVSVDGIGFDELTHCTPVDDGLRPVSLYESARIGRVMCGGNSEPVVGIVIECMADRSRVTPRPADWAVGGERWTRPSGSGQVRWGDYQNTEGARLGRVEVYFDDAARDFCKVQINGRAAGAELHARWWPGAPV</sequence>
<accession>A0A7G1KJJ1</accession>
<gene>
    <name evidence="9" type="ORF">NWFMUON74_31840</name>
</gene>
<dbReference type="RefSeq" id="WP_187688529.1">
    <property type="nucleotide sequence ID" value="NZ_AP023396.1"/>
</dbReference>
<name>A0A7G1KJJ1_9NOCA</name>
<dbReference type="EMBL" id="AP023396">
    <property type="protein sequence ID" value="BCK55412.1"/>
    <property type="molecule type" value="Genomic_DNA"/>
</dbReference>
<feature type="transmembrane region" description="Helical" evidence="7">
    <location>
        <begin position="264"/>
        <end position="286"/>
    </location>
</feature>
<keyword evidence="10" id="KW-1185">Reference proteome</keyword>
<keyword evidence="3" id="KW-0808">Transferase</keyword>
<dbReference type="PANTHER" id="PTHR43289">
    <property type="entry name" value="MITOGEN-ACTIVATED PROTEIN KINASE KINASE KINASE 20-RELATED"/>
    <property type="match status" value="1"/>
</dbReference>
<evidence type="ECO:0000259" key="8">
    <source>
        <dbReference type="PROSITE" id="PS50011"/>
    </source>
</evidence>
<evidence type="ECO:0000256" key="4">
    <source>
        <dbReference type="ARBA" id="ARBA00022741"/>
    </source>
</evidence>
<dbReference type="SUPFAM" id="SSF56112">
    <property type="entry name" value="Protein kinase-like (PK-like)"/>
    <property type="match status" value="1"/>
</dbReference>
<evidence type="ECO:0000256" key="5">
    <source>
        <dbReference type="ARBA" id="ARBA00022777"/>
    </source>
</evidence>
<keyword evidence="4" id="KW-0547">Nucleotide-binding</keyword>
<evidence type="ECO:0000256" key="7">
    <source>
        <dbReference type="SAM" id="Phobius"/>
    </source>
</evidence>
<dbReference type="Gene3D" id="3.30.200.20">
    <property type="entry name" value="Phosphorylase Kinase, domain 1"/>
    <property type="match status" value="1"/>
</dbReference>
<dbReference type="EC" id="2.7.11.1" evidence="1"/>
<dbReference type="InterPro" id="IPR011009">
    <property type="entry name" value="Kinase-like_dom_sf"/>
</dbReference>
<keyword evidence="7" id="KW-0472">Membrane</keyword>
<keyword evidence="7" id="KW-1133">Transmembrane helix</keyword>
<dbReference type="Proteomes" id="UP000516173">
    <property type="component" value="Chromosome"/>
</dbReference>
<keyword evidence="6" id="KW-0067">ATP-binding</keyword>
<dbReference type="AlphaFoldDB" id="A0A7G1KJJ1"/>
<keyword evidence="5" id="KW-0418">Kinase</keyword>
<protein>
    <recommendedName>
        <fullName evidence="1">non-specific serine/threonine protein kinase</fullName>
        <ecNumber evidence="1">2.7.11.1</ecNumber>
    </recommendedName>
</protein>
<evidence type="ECO:0000256" key="3">
    <source>
        <dbReference type="ARBA" id="ARBA00022679"/>
    </source>
</evidence>
<evidence type="ECO:0000256" key="1">
    <source>
        <dbReference type="ARBA" id="ARBA00012513"/>
    </source>
</evidence>
<dbReference type="Gene3D" id="1.10.510.10">
    <property type="entry name" value="Transferase(Phosphotransferase) domain 1"/>
    <property type="match status" value="1"/>
</dbReference>
<evidence type="ECO:0000313" key="9">
    <source>
        <dbReference type="EMBL" id="BCK55412.1"/>
    </source>
</evidence>
<dbReference type="PROSITE" id="PS50011">
    <property type="entry name" value="PROTEIN_KINASE_DOM"/>
    <property type="match status" value="1"/>
</dbReference>
<dbReference type="Pfam" id="PF00069">
    <property type="entry name" value="Pkinase"/>
    <property type="match status" value="1"/>
</dbReference>
<dbReference type="SMART" id="SM00220">
    <property type="entry name" value="S_TKc"/>
    <property type="match status" value="1"/>
</dbReference>
<reference evidence="9 10" key="1">
    <citation type="submission" date="2020-08" db="EMBL/GenBank/DDBJ databases">
        <title>Genome Sequencing of Nocardia wallacei strain FMUON74 and assembly.</title>
        <authorList>
            <person name="Toyokawa M."/>
            <person name="Uesaka K."/>
        </authorList>
    </citation>
    <scope>NUCLEOTIDE SEQUENCE [LARGE SCALE GENOMIC DNA]</scope>
    <source>
        <strain evidence="9 10">FMUON74</strain>
    </source>
</reference>
<evidence type="ECO:0000256" key="2">
    <source>
        <dbReference type="ARBA" id="ARBA00022527"/>
    </source>
</evidence>
<dbReference type="CDD" id="cd14014">
    <property type="entry name" value="STKc_PknB_like"/>
    <property type="match status" value="1"/>
</dbReference>
<evidence type="ECO:0000313" key="10">
    <source>
        <dbReference type="Proteomes" id="UP000516173"/>
    </source>
</evidence>
<dbReference type="KEGG" id="nwl:NWFMUON74_31840"/>
<feature type="domain" description="Protein kinase" evidence="8">
    <location>
        <begin position="12"/>
        <end position="250"/>
    </location>
</feature>
<dbReference type="InterPro" id="IPR000719">
    <property type="entry name" value="Prot_kinase_dom"/>
</dbReference>
<dbReference type="GO" id="GO:0004674">
    <property type="term" value="F:protein serine/threonine kinase activity"/>
    <property type="evidence" value="ECO:0007669"/>
    <property type="project" value="UniProtKB-KW"/>
</dbReference>
<evidence type="ECO:0000256" key="6">
    <source>
        <dbReference type="ARBA" id="ARBA00022840"/>
    </source>
</evidence>
<organism evidence="9 10">
    <name type="scientific">Nocardia wallacei</name>
    <dbReference type="NCBI Taxonomy" id="480035"/>
    <lineage>
        <taxon>Bacteria</taxon>
        <taxon>Bacillati</taxon>
        <taxon>Actinomycetota</taxon>
        <taxon>Actinomycetes</taxon>
        <taxon>Mycobacteriales</taxon>
        <taxon>Nocardiaceae</taxon>
        <taxon>Nocardia</taxon>
    </lineage>
</organism>
<dbReference type="GeneID" id="80347728"/>
<dbReference type="PANTHER" id="PTHR43289:SF6">
    <property type="entry name" value="SERINE_THREONINE-PROTEIN KINASE NEKL-3"/>
    <property type="match status" value="1"/>
</dbReference>